<dbReference type="AlphaFoldDB" id="A0A6I6JGG0"/>
<dbReference type="KEGG" id="psel:GM415_08950"/>
<dbReference type="EMBL" id="CP046400">
    <property type="protein sequence ID" value="QGY40249.1"/>
    <property type="molecule type" value="Genomic_DNA"/>
</dbReference>
<keyword evidence="2" id="KW-1185">Reference proteome</keyword>
<name>A0A6I6JGG0_9BACT</name>
<evidence type="ECO:0000313" key="2">
    <source>
        <dbReference type="Proteomes" id="UP000428328"/>
    </source>
</evidence>
<gene>
    <name evidence="1" type="ORF">GM415_08950</name>
</gene>
<sequence>MAKKILFTRRASSNRVGDIAYCSKLQNVNGKETFSTTFRFNLEGLMKLEAKQGDYVTVAFDDEVEKFYFKKVSQGTPGARRLGKTVGNRPNALITIRGLAELPVREAPVALEVHGFEDGELVMSLPSHQ</sequence>
<protein>
    <submittedName>
        <fullName evidence="1">Uncharacterized protein</fullName>
    </submittedName>
</protein>
<proteinExistence type="predicted"/>
<accession>A0A6I6JGG0</accession>
<evidence type="ECO:0000313" key="1">
    <source>
        <dbReference type="EMBL" id="QGY40249.1"/>
    </source>
</evidence>
<dbReference type="Proteomes" id="UP000428328">
    <property type="component" value="Chromosome"/>
</dbReference>
<reference evidence="1 2" key="1">
    <citation type="submission" date="2019-11" db="EMBL/GenBank/DDBJ databases">
        <authorList>
            <person name="Zheng R.K."/>
            <person name="Sun C.M."/>
        </authorList>
    </citation>
    <scope>NUCLEOTIDE SEQUENCE [LARGE SCALE GENOMIC DNA]</scope>
    <source>
        <strain evidence="1 2">SRB007</strain>
    </source>
</reference>
<dbReference type="RefSeq" id="WP_158947470.1">
    <property type="nucleotide sequence ID" value="NZ_CP046400.1"/>
</dbReference>
<organism evidence="1 2">
    <name type="scientific">Pseudodesulfovibrio cashew</name>
    <dbReference type="NCBI Taxonomy" id="2678688"/>
    <lineage>
        <taxon>Bacteria</taxon>
        <taxon>Pseudomonadati</taxon>
        <taxon>Thermodesulfobacteriota</taxon>
        <taxon>Desulfovibrionia</taxon>
        <taxon>Desulfovibrionales</taxon>
        <taxon>Desulfovibrionaceae</taxon>
    </lineage>
</organism>